<protein>
    <submittedName>
        <fullName evidence="2">Hypothetical_protein</fullName>
    </submittedName>
</protein>
<dbReference type="EMBL" id="CAXDID020000044">
    <property type="protein sequence ID" value="CAL6001701.1"/>
    <property type="molecule type" value="Genomic_DNA"/>
</dbReference>
<accession>A0AA86R6A6</accession>
<sequence>MIPKKPTTFLSYQISRVALSHVTPLHRLSVSSFGLMEFTNEINTLLKVGEDKIYVLFSSMYKQYIKQINVALNLEALRVAADTLVPRFIPAIPKIVTKMTSKVNNVSSSAELTWVV</sequence>
<organism evidence="1">
    <name type="scientific">Hexamita inflata</name>
    <dbReference type="NCBI Taxonomy" id="28002"/>
    <lineage>
        <taxon>Eukaryota</taxon>
        <taxon>Metamonada</taxon>
        <taxon>Diplomonadida</taxon>
        <taxon>Hexamitidae</taxon>
        <taxon>Hexamitinae</taxon>
        <taxon>Hexamita</taxon>
    </lineage>
</organism>
<dbReference type="AlphaFoldDB" id="A0AA86R6A6"/>
<evidence type="ECO:0000313" key="1">
    <source>
        <dbReference type="EMBL" id="CAI9968001.1"/>
    </source>
</evidence>
<evidence type="ECO:0000313" key="3">
    <source>
        <dbReference type="Proteomes" id="UP001642409"/>
    </source>
</evidence>
<dbReference type="Proteomes" id="UP001642409">
    <property type="component" value="Unassembled WGS sequence"/>
</dbReference>
<dbReference type="EMBL" id="CATOUU010001031">
    <property type="protein sequence ID" value="CAI9968001.1"/>
    <property type="molecule type" value="Genomic_DNA"/>
</dbReference>
<name>A0AA86R6A6_9EUKA</name>
<comment type="caution">
    <text evidence="1">The sequence shown here is derived from an EMBL/GenBank/DDBJ whole genome shotgun (WGS) entry which is preliminary data.</text>
</comment>
<evidence type="ECO:0000313" key="2">
    <source>
        <dbReference type="EMBL" id="CAL6001701.1"/>
    </source>
</evidence>
<gene>
    <name evidence="2" type="ORF">HINF_LOCUS17564</name>
    <name evidence="1" type="ORF">HINF_LOCUS55646</name>
</gene>
<reference evidence="1" key="1">
    <citation type="submission" date="2023-06" db="EMBL/GenBank/DDBJ databases">
        <authorList>
            <person name="Kurt Z."/>
        </authorList>
    </citation>
    <scope>NUCLEOTIDE SEQUENCE</scope>
</reference>
<proteinExistence type="predicted"/>
<reference evidence="2 3" key="2">
    <citation type="submission" date="2024-07" db="EMBL/GenBank/DDBJ databases">
        <authorList>
            <person name="Akdeniz Z."/>
        </authorList>
    </citation>
    <scope>NUCLEOTIDE SEQUENCE [LARGE SCALE GENOMIC DNA]</scope>
</reference>
<keyword evidence="3" id="KW-1185">Reference proteome</keyword>